<evidence type="ECO:0000313" key="3">
    <source>
        <dbReference type="EMBL" id="MBD5781405.1"/>
    </source>
</evidence>
<reference evidence="3" key="1">
    <citation type="submission" date="2020-09" db="EMBL/GenBank/DDBJ databases">
        <title>Pelagicoccus enzymogenes sp. nov. with an EPS production, isolated from marine sediment.</title>
        <authorList>
            <person name="Feng X."/>
        </authorList>
    </citation>
    <scope>NUCLEOTIDE SEQUENCE</scope>
    <source>
        <strain evidence="3">NFK12</strain>
    </source>
</reference>
<accession>A0A927FBM2</accession>
<dbReference type="Proteomes" id="UP000622317">
    <property type="component" value="Unassembled WGS sequence"/>
</dbReference>
<keyword evidence="4" id="KW-1185">Reference proteome</keyword>
<dbReference type="PANTHER" id="PTHR43861">
    <property type="entry name" value="TRANS-ACONITATE 2-METHYLTRANSFERASE-RELATED"/>
    <property type="match status" value="1"/>
</dbReference>
<gene>
    <name evidence="3" type="ORF">IEN85_18030</name>
</gene>
<name>A0A927FBM2_9BACT</name>
<proteinExistence type="predicted"/>
<dbReference type="Pfam" id="PF13649">
    <property type="entry name" value="Methyltransf_25"/>
    <property type="match status" value="1"/>
</dbReference>
<sequence>MDSANPSVTKEPQYQELLERQKQKGLARFGLMSSQVYFDDPKRVAFVLARYKFASKLLEGKQNVLEVGCADAFGTPLVAKAVDNLTALDFDPVFIEDATDRTDPELGIEFLVHDILKAPLAHRKFDAAYAIDVFEHIEPAVEDTFLDNIIQSLNTHGVLILGIPSLESQEYASPQSKAGHVNCKSGADFKRTLQRKFENVFLFSMNDEVVHTGFSKMAHYLFVVCATPKVTSK</sequence>
<dbReference type="InterPro" id="IPR029063">
    <property type="entry name" value="SAM-dependent_MTases_sf"/>
</dbReference>
<dbReference type="EMBL" id="JACYFG010000041">
    <property type="protein sequence ID" value="MBD5781405.1"/>
    <property type="molecule type" value="Genomic_DNA"/>
</dbReference>
<dbReference type="GO" id="GO:0008168">
    <property type="term" value="F:methyltransferase activity"/>
    <property type="evidence" value="ECO:0007669"/>
    <property type="project" value="UniProtKB-KW"/>
</dbReference>
<feature type="domain" description="Methyltransferase" evidence="2">
    <location>
        <begin position="64"/>
        <end position="157"/>
    </location>
</feature>
<dbReference type="GO" id="GO:0032259">
    <property type="term" value="P:methylation"/>
    <property type="evidence" value="ECO:0007669"/>
    <property type="project" value="UniProtKB-KW"/>
</dbReference>
<comment type="caution">
    <text evidence="3">The sequence shown here is derived from an EMBL/GenBank/DDBJ whole genome shotgun (WGS) entry which is preliminary data.</text>
</comment>
<evidence type="ECO:0000256" key="1">
    <source>
        <dbReference type="ARBA" id="ARBA00022679"/>
    </source>
</evidence>
<dbReference type="InterPro" id="IPR041698">
    <property type="entry name" value="Methyltransf_25"/>
</dbReference>
<dbReference type="Gene3D" id="3.40.50.150">
    <property type="entry name" value="Vaccinia Virus protein VP39"/>
    <property type="match status" value="1"/>
</dbReference>
<dbReference type="AlphaFoldDB" id="A0A927FBM2"/>
<organism evidence="3 4">
    <name type="scientific">Pelagicoccus enzymogenes</name>
    <dbReference type="NCBI Taxonomy" id="2773457"/>
    <lineage>
        <taxon>Bacteria</taxon>
        <taxon>Pseudomonadati</taxon>
        <taxon>Verrucomicrobiota</taxon>
        <taxon>Opitutia</taxon>
        <taxon>Puniceicoccales</taxon>
        <taxon>Pelagicoccaceae</taxon>
        <taxon>Pelagicoccus</taxon>
    </lineage>
</organism>
<dbReference type="CDD" id="cd02440">
    <property type="entry name" value="AdoMet_MTases"/>
    <property type="match status" value="1"/>
</dbReference>
<evidence type="ECO:0000313" key="4">
    <source>
        <dbReference type="Proteomes" id="UP000622317"/>
    </source>
</evidence>
<protein>
    <submittedName>
        <fullName evidence="3">Class I SAM-dependent methyltransferase</fullName>
    </submittedName>
</protein>
<dbReference type="SUPFAM" id="SSF53335">
    <property type="entry name" value="S-adenosyl-L-methionine-dependent methyltransferases"/>
    <property type="match status" value="1"/>
</dbReference>
<keyword evidence="3" id="KW-0489">Methyltransferase</keyword>
<keyword evidence="1" id="KW-0808">Transferase</keyword>
<dbReference type="RefSeq" id="WP_191618508.1">
    <property type="nucleotide sequence ID" value="NZ_JACYFG010000041.1"/>
</dbReference>
<evidence type="ECO:0000259" key="2">
    <source>
        <dbReference type="Pfam" id="PF13649"/>
    </source>
</evidence>